<evidence type="ECO:0000313" key="4">
    <source>
        <dbReference type="EMBL" id="SFU67171.1"/>
    </source>
</evidence>
<dbReference type="PANTHER" id="PTHR12304">
    <property type="entry name" value="INOSINE-URIDINE PREFERRING NUCLEOSIDE HYDROLASE"/>
    <property type="match status" value="1"/>
</dbReference>
<name>A0A1I7I2M7_9FLAO</name>
<evidence type="ECO:0000256" key="1">
    <source>
        <dbReference type="ARBA" id="ARBA00022801"/>
    </source>
</evidence>
<dbReference type="AlphaFoldDB" id="A0A1I7I2M7"/>
<feature type="domain" description="Inosine/uridine-preferring nucleoside hydrolase" evidence="3">
    <location>
        <begin position="37"/>
        <end position="284"/>
    </location>
</feature>
<organism evidence="4 5">
    <name type="scientific">Pustulibacterium marinum</name>
    <dbReference type="NCBI Taxonomy" id="1224947"/>
    <lineage>
        <taxon>Bacteria</taxon>
        <taxon>Pseudomonadati</taxon>
        <taxon>Bacteroidota</taxon>
        <taxon>Flavobacteriia</taxon>
        <taxon>Flavobacteriales</taxon>
        <taxon>Flavobacteriaceae</taxon>
        <taxon>Pustulibacterium</taxon>
    </lineage>
</organism>
<protein>
    <submittedName>
        <fullName evidence="4">Inosine-uridine nucleoside N-ribohydrolase</fullName>
    </submittedName>
</protein>
<sequence length="341" mass="38114">MMQRQTNKYILIILLAIPFFGIAQKDFSQKVTPRMRVILDNDYAGDPDGLFQLVQHVLSPSVDIRGIIGSHLKPGDGFDPSNETATHAVQNVNEVLSLLKLDGKFDVYQGSNQGLKDTETPNESAAAKFIVKEAMRTDVDSPLYVVCGGGLSEIANAYLLEPKIAEKITLIWIGGPEYTDIAPPPPGYTSLEYNTAIDIKATQVIFNQSNISLWQVPRNAYRETLVSYAELLTKVKPQGKIGKYLTEKIENVMELTNKYKIYTGETYIMGDNPLVLLTALQSSFEADPSSSFYTLKQAPKINDAGLYEVNHSGRNIRVYHHLDNRLLFEDFYAKLQIANQN</sequence>
<dbReference type="PANTHER" id="PTHR12304:SF4">
    <property type="entry name" value="URIDINE NUCLEOSIDASE"/>
    <property type="match status" value="1"/>
</dbReference>
<dbReference type="GO" id="GO:0008477">
    <property type="term" value="F:purine nucleosidase activity"/>
    <property type="evidence" value="ECO:0007669"/>
    <property type="project" value="TreeGrafter"/>
</dbReference>
<dbReference type="OrthoDB" id="253051at2"/>
<dbReference type="RefSeq" id="WP_093025893.1">
    <property type="nucleotide sequence ID" value="NZ_FPBK01000012.1"/>
</dbReference>
<keyword evidence="2" id="KW-0326">Glycosidase</keyword>
<accession>A0A1I7I2M7</accession>
<evidence type="ECO:0000259" key="3">
    <source>
        <dbReference type="Pfam" id="PF01156"/>
    </source>
</evidence>
<dbReference type="GO" id="GO:0005829">
    <property type="term" value="C:cytosol"/>
    <property type="evidence" value="ECO:0007669"/>
    <property type="project" value="TreeGrafter"/>
</dbReference>
<dbReference type="Gene3D" id="3.90.245.10">
    <property type="entry name" value="Ribonucleoside hydrolase-like"/>
    <property type="match status" value="1"/>
</dbReference>
<reference evidence="4 5" key="1">
    <citation type="submission" date="2016-10" db="EMBL/GenBank/DDBJ databases">
        <authorList>
            <person name="de Groot N.N."/>
        </authorList>
    </citation>
    <scope>NUCLEOTIDE SEQUENCE [LARGE SCALE GENOMIC DNA]</scope>
    <source>
        <strain evidence="4 5">CGMCC 1.12333</strain>
    </source>
</reference>
<keyword evidence="5" id="KW-1185">Reference proteome</keyword>
<dbReference type="InterPro" id="IPR001910">
    <property type="entry name" value="Inosine/uridine_hydrolase_dom"/>
</dbReference>
<dbReference type="STRING" id="1224947.SAMN05216480_112104"/>
<dbReference type="Proteomes" id="UP000199138">
    <property type="component" value="Unassembled WGS sequence"/>
</dbReference>
<dbReference type="SUPFAM" id="SSF53590">
    <property type="entry name" value="Nucleoside hydrolase"/>
    <property type="match status" value="1"/>
</dbReference>
<dbReference type="InterPro" id="IPR023186">
    <property type="entry name" value="IUNH"/>
</dbReference>
<keyword evidence="1 4" id="KW-0378">Hydrolase</keyword>
<dbReference type="Pfam" id="PF01156">
    <property type="entry name" value="IU_nuc_hydro"/>
    <property type="match status" value="1"/>
</dbReference>
<proteinExistence type="predicted"/>
<evidence type="ECO:0000313" key="5">
    <source>
        <dbReference type="Proteomes" id="UP000199138"/>
    </source>
</evidence>
<evidence type="ECO:0000256" key="2">
    <source>
        <dbReference type="ARBA" id="ARBA00023295"/>
    </source>
</evidence>
<dbReference type="GO" id="GO:0006152">
    <property type="term" value="P:purine nucleoside catabolic process"/>
    <property type="evidence" value="ECO:0007669"/>
    <property type="project" value="TreeGrafter"/>
</dbReference>
<dbReference type="InterPro" id="IPR036452">
    <property type="entry name" value="Ribo_hydro-like"/>
</dbReference>
<gene>
    <name evidence="4" type="ORF">SAMN05216480_112104</name>
</gene>
<dbReference type="EMBL" id="FPBK01000012">
    <property type="protein sequence ID" value="SFU67171.1"/>
    <property type="molecule type" value="Genomic_DNA"/>
</dbReference>